<sequence length="501" mass="54969">MSADDHLFQDVLSSINVHFRHYADDVAQFVDLNVDRAADVVRETLAATPWIPDIIRPTATVKPMVTVVALSRFERIQGWVVRHKIVTGVFIVVCGTVAFRAYRTSQYMSKKLRRAKRARNGGRVEVVVIAGSPTLPLTKSLSLDMERRGFIVYIVCNAAEDESMVHALSRPDIRPLSIDTTDPPSAGAAIERFALFLQSPQAPGAKMKPNQLTLQSVILIPSLHYQTSPIATIPPSNFANLFYTHLLQPILTIQAFLPLLTSRLNPVGEKWVPPKVLVFTPSIISSINPPFHAPEATVCSALSAFTEVLTAELRPLDIPVTHMQLGTFDFSSFVPSRGSLPHQNLVTAGNPEDTLVWPDGARHAYGRNFVAQTSSAISGGRIAGLRGSSLRRLHNTVFDVIDGTITAETVRVGLGSSVYGFVGRWAPRSLVSWMMGIRKVDELSTWKTSSCEGSEREDNEHENESESGEAPQEFIAVPSDPNVWNSEADGSVWTPQHSDSS</sequence>
<dbReference type="EMBL" id="JAANBB010000753">
    <property type="protein sequence ID" value="KAF7534716.1"/>
    <property type="molecule type" value="Genomic_DNA"/>
</dbReference>
<protein>
    <recommendedName>
        <fullName evidence="4">DUF1776-domain-containing protein</fullName>
    </recommendedName>
</protein>
<dbReference type="PANTHER" id="PTHR43313:SF1">
    <property type="entry name" value="3BETA-HYDROXYSTEROID DEHYDROGENASE DHS-16"/>
    <property type="match status" value="1"/>
</dbReference>
<evidence type="ECO:0008006" key="4">
    <source>
        <dbReference type="Google" id="ProtNLM"/>
    </source>
</evidence>
<dbReference type="SUPFAM" id="SSF51735">
    <property type="entry name" value="NAD(P)-binding Rossmann-fold domains"/>
    <property type="match status" value="1"/>
</dbReference>
<evidence type="ECO:0000313" key="2">
    <source>
        <dbReference type="EMBL" id="KAF7534716.1"/>
    </source>
</evidence>
<evidence type="ECO:0000313" key="3">
    <source>
        <dbReference type="Proteomes" id="UP000722485"/>
    </source>
</evidence>
<feature type="compositionally biased region" description="Basic and acidic residues" evidence="1">
    <location>
        <begin position="453"/>
        <end position="464"/>
    </location>
</feature>
<dbReference type="PANTHER" id="PTHR43313">
    <property type="entry name" value="SHORT-CHAIN DEHYDROGENASE/REDUCTASE FAMILY 9C"/>
    <property type="match status" value="1"/>
</dbReference>
<dbReference type="AlphaFoldDB" id="A0A9P5L9E9"/>
<dbReference type="Pfam" id="PF08643">
    <property type="entry name" value="DUF1776"/>
    <property type="match status" value="1"/>
</dbReference>
<dbReference type="InterPro" id="IPR036291">
    <property type="entry name" value="NAD(P)-bd_dom_sf"/>
</dbReference>
<keyword evidence="3" id="KW-1185">Reference proteome</keyword>
<feature type="region of interest" description="Disordered" evidence="1">
    <location>
        <begin position="448"/>
        <end position="501"/>
    </location>
</feature>
<organism evidence="2 3">
    <name type="scientific">Cylindrodendrum hubeiense</name>
    <dbReference type="NCBI Taxonomy" id="595255"/>
    <lineage>
        <taxon>Eukaryota</taxon>
        <taxon>Fungi</taxon>
        <taxon>Dikarya</taxon>
        <taxon>Ascomycota</taxon>
        <taxon>Pezizomycotina</taxon>
        <taxon>Sordariomycetes</taxon>
        <taxon>Hypocreomycetidae</taxon>
        <taxon>Hypocreales</taxon>
        <taxon>Nectriaceae</taxon>
        <taxon>Cylindrodendrum</taxon>
    </lineage>
</organism>
<proteinExistence type="predicted"/>
<dbReference type="InterPro" id="IPR013952">
    <property type="entry name" value="DUF1776_fun"/>
</dbReference>
<dbReference type="OrthoDB" id="5308060at2759"/>
<reference evidence="2" key="1">
    <citation type="submission" date="2020-03" db="EMBL/GenBank/DDBJ databases">
        <title>Draft Genome Sequence of Cylindrodendrum hubeiense.</title>
        <authorList>
            <person name="Buettner E."/>
            <person name="Kellner H."/>
        </authorList>
    </citation>
    <scope>NUCLEOTIDE SEQUENCE</scope>
    <source>
        <strain evidence="2">IHI 201604</strain>
    </source>
</reference>
<name>A0A9P5L9E9_9HYPO</name>
<dbReference type="Proteomes" id="UP000722485">
    <property type="component" value="Unassembled WGS sequence"/>
</dbReference>
<comment type="caution">
    <text evidence="2">The sequence shown here is derived from an EMBL/GenBank/DDBJ whole genome shotgun (WGS) entry which is preliminary data.</text>
</comment>
<evidence type="ECO:0000256" key="1">
    <source>
        <dbReference type="SAM" id="MobiDB-lite"/>
    </source>
</evidence>
<dbReference type="Gene3D" id="3.40.50.720">
    <property type="entry name" value="NAD(P)-binding Rossmann-like Domain"/>
    <property type="match status" value="1"/>
</dbReference>
<accession>A0A9P5L9E9</accession>
<gene>
    <name evidence="2" type="ORF">G7Z17_g13324</name>
</gene>